<dbReference type="CDD" id="cd07302">
    <property type="entry name" value="CHD"/>
    <property type="match status" value="1"/>
</dbReference>
<dbReference type="Proteomes" id="UP000179807">
    <property type="component" value="Unassembled WGS sequence"/>
</dbReference>
<evidence type="ECO:0000256" key="8">
    <source>
        <dbReference type="ARBA" id="ARBA00022842"/>
    </source>
</evidence>
<dbReference type="SUPFAM" id="SSF55073">
    <property type="entry name" value="Nucleotide cyclase"/>
    <property type="match status" value="1"/>
</dbReference>
<name>A0A1J4JUV1_9EUKA</name>
<feature type="transmembrane region" description="Helical" evidence="12">
    <location>
        <begin position="222"/>
        <end position="243"/>
    </location>
</feature>
<comment type="caution">
    <text evidence="15">The sequence shown here is derived from an EMBL/GenBank/DDBJ whole genome shotgun (WGS) entry which is preliminary data.</text>
</comment>
<dbReference type="GO" id="GO:0005886">
    <property type="term" value="C:plasma membrane"/>
    <property type="evidence" value="ECO:0007669"/>
    <property type="project" value="TreeGrafter"/>
</dbReference>
<dbReference type="NCBIfam" id="TIGR00229">
    <property type="entry name" value="sensory_box"/>
    <property type="match status" value="1"/>
</dbReference>
<dbReference type="RefSeq" id="XP_068356071.1">
    <property type="nucleotide sequence ID" value="XM_068506988.1"/>
</dbReference>
<feature type="transmembrane region" description="Helical" evidence="12">
    <location>
        <begin position="147"/>
        <end position="168"/>
    </location>
</feature>
<dbReference type="InterPro" id="IPR001054">
    <property type="entry name" value="A/G_cyclase"/>
</dbReference>
<dbReference type="InterPro" id="IPR035965">
    <property type="entry name" value="PAS-like_dom_sf"/>
</dbReference>
<dbReference type="GO" id="GO:0046872">
    <property type="term" value="F:metal ion binding"/>
    <property type="evidence" value="ECO:0007669"/>
    <property type="project" value="UniProtKB-KW"/>
</dbReference>
<sequence length="1633" mass="184435">MKQIQTLEHSTISRSSESAVSSNRQMLLSGKSSVVDNVFPLFDNLIQHATLPSFLYHLVTIFFYYQIFLISFSPFNRFWKEMNEDNNNILSYILLIGWTVNTNSDISNATLGIFIVFALCTILFLFEMIHYFRNHRLISWTLYPLRFCLEIVTPIMLHPSAAIFGSAIYQIAKTKEKMNILYAIIGCIMYILFVVYYYFGISLISSSTCINLTHMSTKDYKIATYLPITNSLFVALIFIFALFDDWVVIILQLSHAILVTFFFIPALYLPFDTKIGNTVYLSVSTTIWLSDIIMTALYFIKFNHLYAIVLPFGIFIICFISYFLFVSIRISRVLKSLNISKEDLENDQIRNSVLENTGMLKNENKALMYLRIGFQNYLPLFYTWAISKHVLSEFTSTKTLIQSIQIIGYFPGESRLLNSYFTGVTKHRDLKMPHRFLIYQVNRIKPLRQSSISSEANVKLCELKTLSQQCIEDVISFWAHKTSNAGYFEMVADKNSKVNALWEECIREYPNNSKFYDEYGNFLIESESKLTSAIIQKQKAEFVEMGKNFAVDVPFKSLINWYPQYMKKKIVDINGNILKKNNQVKGKSLSGNSSSSNKNLSSMNVTIDAEIEENIGKQLFKQAPIRIAMNKALANRKSYASKWMLICGAIGMIVGFAAFIALYIYINDYTSVRSDSLVYLAEASNSRFYLDIAKMLTSIKFAYNTNRFPTYELYQNLEKIDEELSQNSEDSIETSNFFKIDNLIDYTIHNNNILSRDYFSNLLDGIATLSNQGENIFKVAEALMVNSNDFYICFQGFPATPVISSLKAQQAYLFFLVELSAGKRVTDTWYQSNEICELLANQQTYNDNYDNLFTSLHQRQSDISVSDKKLITILMIAIPILVLVVNFVPLFIFTRLFIVDVDKLIKTLLSLDNHVKEEARNPIRKDVDFENLQLSDKKPKSKKWTNFTLLFLGASLIVAIICWAMVYLIYNTNTSLVDLNNWQLLSVERLSFVIESVHYVLEAVVLNESIKQNSTNRETLIKHANLMIDKLSTTNDLLLKGNDIINPCYLFDDLLDEINLEEACEVPVNSTDLHDTYRCSSASQGIGIFINIINSVIHDIENTNGEYANVMIPHSIHIINNHLLKRLLDAIDRLNELNKISCSDLETTSIIFLVFGLLLSIIIMALSVCFHNLSVRIYRVGIGLALRVSPASFISKKKLMNFVLNKKNSGHEAGMSITQSIIHMAPDAIICTGISGVVEIVNPAVANTLGFTPDQLLGQPISTFFDEESCSKVLNQLELMKSGAEPLIYEDHLNCMTDNSLLMPCGVTVIAMHNAANTTIGSFVIVIRDETTINAQKDEAESAKNQSDNLLKQILPPIVIKKMNEGEKDITFYAPYASFIYIDICKFGEFSSRNSPNEIFSTLTALYKAFDKVAVNYPELIRLKRIGDAHLAAMGLFNKEEEDETQQALHDTSTNILISNASARLGSAPLSLITSSSALSSNVNLTSKMPQSSQANPSNPQACKKDAELIIKYAFDCLNELEDVNLQLETSLMVRIGINSGGPVMAGLMGFERPSFDAIGDPIGMTIAVQRSGSAGKVTISQSTYDLVRTCDYGLELFGEVKYKKQAIKTYLVTGSMGIQVSGSIDDSSKEIQ</sequence>
<evidence type="ECO:0000256" key="10">
    <source>
        <dbReference type="ARBA" id="ARBA00023136"/>
    </source>
</evidence>
<evidence type="ECO:0000256" key="6">
    <source>
        <dbReference type="ARBA" id="ARBA00022741"/>
    </source>
</evidence>
<feature type="transmembrane region" description="Helical" evidence="12">
    <location>
        <begin position="106"/>
        <end position="126"/>
    </location>
</feature>
<dbReference type="EC" id="4.6.1.1" evidence="3"/>
<evidence type="ECO:0000256" key="1">
    <source>
        <dbReference type="ARBA" id="ARBA00001593"/>
    </source>
</evidence>
<dbReference type="GO" id="GO:0035556">
    <property type="term" value="P:intracellular signal transduction"/>
    <property type="evidence" value="ECO:0007669"/>
    <property type="project" value="InterPro"/>
</dbReference>
<keyword evidence="8" id="KW-0460">Magnesium</keyword>
<feature type="transmembrane region" description="Helical" evidence="12">
    <location>
        <begin position="180"/>
        <end position="201"/>
    </location>
</feature>
<feature type="transmembrane region" description="Helical" evidence="12">
    <location>
        <begin position="54"/>
        <end position="75"/>
    </location>
</feature>
<evidence type="ECO:0000256" key="4">
    <source>
        <dbReference type="ARBA" id="ARBA00022692"/>
    </source>
</evidence>
<reference evidence="15" key="1">
    <citation type="submission" date="2016-10" db="EMBL/GenBank/DDBJ databases">
        <authorList>
            <person name="Benchimol M."/>
            <person name="Almeida L.G."/>
            <person name="Vasconcelos A.T."/>
            <person name="Perreira-Neves A."/>
            <person name="Rosa I.A."/>
            <person name="Tasca T."/>
            <person name="Bogo M.R."/>
            <person name="de Souza W."/>
        </authorList>
    </citation>
    <scope>NUCLEOTIDE SEQUENCE [LARGE SCALE GENOMIC DNA]</scope>
    <source>
        <strain evidence="15">K</strain>
    </source>
</reference>
<evidence type="ECO:0000256" key="3">
    <source>
        <dbReference type="ARBA" id="ARBA00012201"/>
    </source>
</evidence>
<dbReference type="GeneID" id="94841692"/>
<feature type="transmembrane region" description="Helical" evidence="12">
    <location>
        <begin position="870"/>
        <end position="898"/>
    </location>
</feature>
<feature type="transmembrane region" description="Helical" evidence="12">
    <location>
        <begin position="1150"/>
        <end position="1170"/>
    </location>
</feature>
<evidence type="ECO:0000313" key="16">
    <source>
        <dbReference type="Proteomes" id="UP000179807"/>
    </source>
</evidence>
<comment type="subcellular location">
    <subcellularLocation>
        <location evidence="2">Membrane</location>
        <topology evidence="2">Multi-pass membrane protein</topology>
    </subcellularLocation>
</comment>
<dbReference type="SMART" id="SM00091">
    <property type="entry name" value="PAS"/>
    <property type="match status" value="1"/>
</dbReference>
<keyword evidence="6" id="KW-0547">Nucleotide-binding</keyword>
<evidence type="ECO:0000313" key="15">
    <source>
        <dbReference type="EMBL" id="OHT02935.1"/>
    </source>
</evidence>
<evidence type="ECO:0000256" key="9">
    <source>
        <dbReference type="ARBA" id="ARBA00022989"/>
    </source>
</evidence>
<dbReference type="Gene3D" id="3.30.450.20">
    <property type="entry name" value="PAS domain"/>
    <property type="match status" value="1"/>
</dbReference>
<proteinExistence type="predicted"/>
<keyword evidence="10 12" id="KW-0472">Membrane</keyword>
<dbReference type="GO" id="GO:0004016">
    <property type="term" value="F:adenylate cyclase activity"/>
    <property type="evidence" value="ECO:0007669"/>
    <property type="project" value="UniProtKB-EC"/>
</dbReference>
<dbReference type="GO" id="GO:0009190">
    <property type="term" value="P:cyclic nucleotide biosynthetic process"/>
    <property type="evidence" value="ECO:0007669"/>
    <property type="project" value="InterPro"/>
</dbReference>
<comment type="catalytic activity">
    <reaction evidence="1">
        <text>ATP = 3',5'-cyclic AMP + diphosphate</text>
        <dbReference type="Rhea" id="RHEA:15389"/>
        <dbReference type="ChEBI" id="CHEBI:30616"/>
        <dbReference type="ChEBI" id="CHEBI:33019"/>
        <dbReference type="ChEBI" id="CHEBI:58165"/>
        <dbReference type="EC" id="4.6.1.1"/>
    </reaction>
</comment>
<dbReference type="SUPFAM" id="SSF55785">
    <property type="entry name" value="PYP-like sensor domain (PAS domain)"/>
    <property type="match status" value="1"/>
</dbReference>
<keyword evidence="5" id="KW-0479">Metal-binding</keyword>
<evidence type="ECO:0000256" key="7">
    <source>
        <dbReference type="ARBA" id="ARBA00022840"/>
    </source>
</evidence>
<evidence type="ECO:0000256" key="2">
    <source>
        <dbReference type="ARBA" id="ARBA00004141"/>
    </source>
</evidence>
<dbReference type="GO" id="GO:0007189">
    <property type="term" value="P:adenylate cyclase-activating G protein-coupled receptor signaling pathway"/>
    <property type="evidence" value="ECO:0007669"/>
    <property type="project" value="TreeGrafter"/>
</dbReference>
<gene>
    <name evidence="15" type="ORF">TRFO_29808</name>
</gene>
<evidence type="ECO:0000256" key="5">
    <source>
        <dbReference type="ARBA" id="ARBA00022723"/>
    </source>
</evidence>
<feature type="transmembrane region" description="Helical" evidence="12">
    <location>
        <begin position="278"/>
        <end position="300"/>
    </location>
</feature>
<dbReference type="Gene3D" id="3.30.70.1230">
    <property type="entry name" value="Nucleotide cyclase"/>
    <property type="match status" value="1"/>
</dbReference>
<dbReference type="PROSITE" id="PS50112">
    <property type="entry name" value="PAS"/>
    <property type="match status" value="1"/>
</dbReference>
<dbReference type="SMART" id="SM00044">
    <property type="entry name" value="CYCc"/>
    <property type="match status" value="1"/>
</dbReference>
<evidence type="ECO:0000256" key="12">
    <source>
        <dbReference type="SAM" id="Phobius"/>
    </source>
</evidence>
<dbReference type="InterPro" id="IPR000014">
    <property type="entry name" value="PAS"/>
</dbReference>
<keyword evidence="16" id="KW-1185">Reference proteome</keyword>
<dbReference type="GO" id="GO:0005524">
    <property type="term" value="F:ATP binding"/>
    <property type="evidence" value="ECO:0007669"/>
    <property type="project" value="UniProtKB-KW"/>
</dbReference>
<dbReference type="PANTHER" id="PTHR45627">
    <property type="entry name" value="ADENYLATE CYCLASE TYPE 1"/>
    <property type="match status" value="1"/>
</dbReference>
<evidence type="ECO:0000259" key="13">
    <source>
        <dbReference type="PROSITE" id="PS50112"/>
    </source>
</evidence>
<feature type="transmembrane region" description="Helical" evidence="12">
    <location>
        <begin position="947"/>
        <end position="970"/>
    </location>
</feature>
<dbReference type="Pfam" id="PF13426">
    <property type="entry name" value="PAS_9"/>
    <property type="match status" value="1"/>
</dbReference>
<dbReference type="OrthoDB" id="60033at2759"/>
<evidence type="ECO:0000259" key="14">
    <source>
        <dbReference type="PROSITE" id="PS50125"/>
    </source>
</evidence>
<feature type="transmembrane region" description="Helical" evidence="12">
    <location>
        <begin position="249"/>
        <end position="271"/>
    </location>
</feature>
<keyword evidence="9 12" id="KW-1133">Transmembrane helix</keyword>
<dbReference type="InterPro" id="IPR029787">
    <property type="entry name" value="Nucleotide_cyclase"/>
</dbReference>
<dbReference type="Pfam" id="PF00211">
    <property type="entry name" value="Guanylate_cyc"/>
    <property type="match status" value="2"/>
</dbReference>
<keyword evidence="11" id="KW-0456">Lyase</keyword>
<keyword evidence="4 12" id="KW-0812">Transmembrane</keyword>
<feature type="domain" description="Guanylate cyclase" evidence="14">
    <location>
        <begin position="1378"/>
        <end position="1570"/>
    </location>
</feature>
<dbReference type="CDD" id="cd00130">
    <property type="entry name" value="PAS"/>
    <property type="match status" value="1"/>
</dbReference>
<feature type="domain" description="PAS" evidence="13">
    <location>
        <begin position="1221"/>
        <end position="1284"/>
    </location>
</feature>
<keyword evidence="7" id="KW-0067">ATP-binding</keyword>
<dbReference type="PANTHER" id="PTHR45627:SF12">
    <property type="entry name" value="ADENYLATE CYCLASE TYPE 2"/>
    <property type="match status" value="1"/>
</dbReference>
<feature type="transmembrane region" description="Helical" evidence="12">
    <location>
        <begin position="643"/>
        <end position="666"/>
    </location>
</feature>
<feature type="transmembrane region" description="Helical" evidence="12">
    <location>
        <begin position="306"/>
        <end position="325"/>
    </location>
</feature>
<accession>A0A1J4JUV1</accession>
<organism evidence="15 16">
    <name type="scientific">Tritrichomonas foetus</name>
    <dbReference type="NCBI Taxonomy" id="1144522"/>
    <lineage>
        <taxon>Eukaryota</taxon>
        <taxon>Metamonada</taxon>
        <taxon>Parabasalia</taxon>
        <taxon>Tritrichomonadida</taxon>
        <taxon>Tritrichomonadidae</taxon>
        <taxon>Tritrichomonas</taxon>
    </lineage>
</organism>
<protein>
    <recommendedName>
        <fullName evidence="3">adenylate cyclase</fullName>
        <ecNumber evidence="3">4.6.1.1</ecNumber>
    </recommendedName>
</protein>
<dbReference type="PROSITE" id="PS50125">
    <property type="entry name" value="GUANYLATE_CYCLASE_2"/>
    <property type="match status" value="1"/>
</dbReference>
<evidence type="ECO:0000256" key="11">
    <source>
        <dbReference type="ARBA" id="ARBA00023239"/>
    </source>
</evidence>
<dbReference type="EMBL" id="MLAK01000847">
    <property type="protein sequence ID" value="OHT02935.1"/>
    <property type="molecule type" value="Genomic_DNA"/>
</dbReference>
<dbReference type="VEuPathDB" id="TrichDB:TRFO_29808"/>